<dbReference type="Pfam" id="PF11064">
    <property type="entry name" value="DUF2865"/>
    <property type="match status" value="1"/>
</dbReference>
<keyword evidence="2" id="KW-0732">Signal</keyword>
<feature type="chain" id="PRO_5007595921" description="DUF2865 domain-containing protein" evidence="2">
    <location>
        <begin position="21"/>
        <end position="366"/>
    </location>
</feature>
<feature type="compositionally biased region" description="Polar residues" evidence="1">
    <location>
        <begin position="355"/>
        <end position="366"/>
    </location>
</feature>
<evidence type="ECO:0000256" key="2">
    <source>
        <dbReference type="SAM" id="SignalP"/>
    </source>
</evidence>
<feature type="region of interest" description="Disordered" evidence="1">
    <location>
        <begin position="288"/>
        <end position="366"/>
    </location>
</feature>
<dbReference type="AlphaFoldDB" id="A0A154I948"/>
<dbReference type="RefSeq" id="WP_062944891.1">
    <property type="nucleotide sequence ID" value="NZ_CP171844.1"/>
</dbReference>
<organism evidence="3">
    <name type="scientific">Rhizobium leguminosarum</name>
    <dbReference type="NCBI Taxonomy" id="384"/>
    <lineage>
        <taxon>Bacteria</taxon>
        <taxon>Pseudomonadati</taxon>
        <taxon>Pseudomonadota</taxon>
        <taxon>Alphaproteobacteria</taxon>
        <taxon>Hyphomicrobiales</taxon>
        <taxon>Rhizobiaceae</taxon>
        <taxon>Rhizobium/Agrobacterium group</taxon>
        <taxon>Rhizobium</taxon>
    </lineage>
</organism>
<dbReference type="EMBL" id="LVYU01000138">
    <property type="protein sequence ID" value="KZA97120.1"/>
    <property type="molecule type" value="Genomic_DNA"/>
</dbReference>
<evidence type="ECO:0008006" key="4">
    <source>
        <dbReference type="Google" id="ProtNLM"/>
    </source>
</evidence>
<gene>
    <name evidence="3" type="ORF">A4A59_32680</name>
</gene>
<evidence type="ECO:0000313" key="3">
    <source>
        <dbReference type="EMBL" id="KZA97120.1"/>
    </source>
</evidence>
<name>A0A154I948_RHILE</name>
<accession>A0A154I948</accession>
<sequence>MKRRNLSLALLLALAAPAAAQSSAVCEDLRGRLADLPRSIGNGNGPEARQYSSAMAEQNLELRKVRNELRSNDCTSGSMVVIGGENADYCAELSQSEARMIDNIRYLQDRRNELAGQNGADDVARRELVAALDRNGCNSENFYAPSDRSANEPAPSVEEQAMRTDTFIPLGGGEEVDPRYGLPRAEMLSPVSTMCVRSCDGGFFPISSNATSVDFGRDAQTCAKMCPGIETELFYRDVTSTEASNMISVATGTPYSAMKNAFSYKNRTPGEKSACACNLTAYYEEMHGKQAVSEPPQQGSITTIRTNPPAKDAAAQIAPQPSVPERPYDPTQNRVRQVGPQFLAGDQGSIDLANPATSGPQPQQQQ</sequence>
<proteinExistence type="predicted"/>
<evidence type="ECO:0000256" key="1">
    <source>
        <dbReference type="SAM" id="MobiDB-lite"/>
    </source>
</evidence>
<reference evidence="3" key="1">
    <citation type="submission" date="2016-03" db="EMBL/GenBank/DDBJ databases">
        <title>Microsymbionts genomes from the relict species Vavilovia formosa.</title>
        <authorList>
            <person name="Chirak E."/>
            <person name="Kimeklis A."/>
            <person name="Kopat V."/>
            <person name="Andronov E."/>
        </authorList>
    </citation>
    <scope>NUCLEOTIDE SEQUENCE [LARGE SCALE GENOMIC DNA]</scope>
    <source>
        <strain evidence="3">Vaf12</strain>
    </source>
</reference>
<feature type="compositionally biased region" description="Polar residues" evidence="1">
    <location>
        <begin position="295"/>
        <end position="306"/>
    </location>
</feature>
<feature type="signal peptide" evidence="2">
    <location>
        <begin position="1"/>
        <end position="20"/>
    </location>
</feature>
<comment type="caution">
    <text evidence="3">The sequence shown here is derived from an EMBL/GenBank/DDBJ whole genome shotgun (WGS) entry which is preliminary data.</text>
</comment>
<protein>
    <recommendedName>
        <fullName evidence="4">DUF2865 domain-containing protein</fullName>
    </recommendedName>
</protein>
<dbReference type="InterPro" id="IPR021293">
    <property type="entry name" value="DUF2865"/>
</dbReference>